<keyword evidence="1 2" id="KW-0694">RNA-binding</keyword>
<accession>R7UCE8</accession>
<evidence type="ECO:0000256" key="2">
    <source>
        <dbReference type="PROSITE-ProRule" id="PRU00176"/>
    </source>
</evidence>
<dbReference type="Gene3D" id="3.30.70.330">
    <property type="match status" value="3"/>
</dbReference>
<dbReference type="InterPro" id="IPR052462">
    <property type="entry name" value="SLIRP/GR-RBP-like"/>
</dbReference>
<dbReference type="InterPro" id="IPR034203">
    <property type="entry name" value="RBM45_RRM1"/>
</dbReference>
<dbReference type="InterPro" id="IPR000504">
    <property type="entry name" value="RRM_dom"/>
</dbReference>
<dbReference type="SMART" id="SM00360">
    <property type="entry name" value="RRM"/>
    <property type="match status" value="3"/>
</dbReference>
<dbReference type="Pfam" id="PF00076">
    <property type="entry name" value="RRM_1"/>
    <property type="match status" value="3"/>
</dbReference>
<dbReference type="OMA" id="MIPKTYT"/>
<feature type="domain" description="RRM" evidence="3">
    <location>
        <begin position="371"/>
        <end position="443"/>
    </location>
</feature>
<dbReference type="PROSITE" id="PS50102">
    <property type="entry name" value="RRM"/>
    <property type="match status" value="3"/>
</dbReference>
<reference evidence="5" key="3">
    <citation type="submission" date="2015-06" db="UniProtKB">
        <authorList>
            <consortium name="EnsemblMetazoa"/>
        </authorList>
    </citation>
    <scope>IDENTIFICATION</scope>
</reference>
<dbReference type="EMBL" id="AMQN01008383">
    <property type="status" value="NOT_ANNOTATED_CDS"/>
    <property type="molecule type" value="Genomic_DNA"/>
</dbReference>
<keyword evidence="6" id="KW-1185">Reference proteome</keyword>
<dbReference type="STRING" id="283909.R7UCE8"/>
<dbReference type="AlphaFoldDB" id="R7UCE8"/>
<dbReference type="EMBL" id="KB302988">
    <property type="protein sequence ID" value="ELU03679.1"/>
    <property type="molecule type" value="Genomic_DNA"/>
</dbReference>
<gene>
    <name evidence="4" type="ORF">CAPTEDRAFT_33898</name>
</gene>
<dbReference type="CDD" id="cd12366">
    <property type="entry name" value="RRM1_RBM45"/>
    <property type="match status" value="1"/>
</dbReference>
<evidence type="ECO:0000256" key="1">
    <source>
        <dbReference type="ARBA" id="ARBA00022884"/>
    </source>
</evidence>
<organism evidence="4">
    <name type="scientific">Capitella teleta</name>
    <name type="common">Polychaete worm</name>
    <dbReference type="NCBI Taxonomy" id="283909"/>
    <lineage>
        <taxon>Eukaryota</taxon>
        <taxon>Metazoa</taxon>
        <taxon>Spiralia</taxon>
        <taxon>Lophotrochozoa</taxon>
        <taxon>Annelida</taxon>
        <taxon>Polychaeta</taxon>
        <taxon>Sedentaria</taxon>
        <taxon>Scolecida</taxon>
        <taxon>Capitellidae</taxon>
        <taxon>Capitella</taxon>
    </lineage>
</organism>
<dbReference type="OrthoDB" id="78437at2759"/>
<name>R7UCE8_CAPTE</name>
<reference evidence="6" key="1">
    <citation type="submission" date="2012-12" db="EMBL/GenBank/DDBJ databases">
        <authorList>
            <person name="Hellsten U."/>
            <person name="Grimwood J."/>
            <person name="Chapman J.A."/>
            <person name="Shapiro H."/>
            <person name="Aerts A."/>
            <person name="Otillar R.P."/>
            <person name="Terry A.Y."/>
            <person name="Boore J.L."/>
            <person name="Simakov O."/>
            <person name="Marletaz F."/>
            <person name="Cho S.-J."/>
            <person name="Edsinger-Gonzales E."/>
            <person name="Havlak P."/>
            <person name="Kuo D.-H."/>
            <person name="Larsson T."/>
            <person name="Lv J."/>
            <person name="Arendt D."/>
            <person name="Savage R."/>
            <person name="Osoegawa K."/>
            <person name="de Jong P."/>
            <person name="Lindberg D.R."/>
            <person name="Seaver E.C."/>
            <person name="Weisblat D.A."/>
            <person name="Putnam N.H."/>
            <person name="Grigoriev I.V."/>
            <person name="Rokhsar D.S."/>
        </authorList>
    </citation>
    <scope>NUCLEOTIDE SEQUENCE</scope>
    <source>
        <strain evidence="6">I ESC-2004</strain>
    </source>
</reference>
<feature type="domain" description="RRM" evidence="3">
    <location>
        <begin position="102"/>
        <end position="165"/>
    </location>
</feature>
<dbReference type="HOGENOM" id="CLU_035274_1_1_1"/>
<dbReference type="SUPFAM" id="SSF54928">
    <property type="entry name" value="RNA-binding domain, RBD"/>
    <property type="match status" value="2"/>
</dbReference>
<feature type="non-terminal residue" evidence="4">
    <location>
        <position position="1"/>
    </location>
</feature>
<evidence type="ECO:0000313" key="4">
    <source>
        <dbReference type="EMBL" id="ELU03679.1"/>
    </source>
</evidence>
<evidence type="ECO:0000313" key="5">
    <source>
        <dbReference type="EnsemblMetazoa" id="CapteP33898"/>
    </source>
</evidence>
<dbReference type="PANTHER" id="PTHR48027">
    <property type="entry name" value="HETEROGENEOUS NUCLEAR RIBONUCLEOPROTEIN 87F-RELATED"/>
    <property type="match status" value="1"/>
</dbReference>
<evidence type="ECO:0000313" key="6">
    <source>
        <dbReference type="Proteomes" id="UP000014760"/>
    </source>
</evidence>
<dbReference type="InterPro" id="IPR012677">
    <property type="entry name" value="Nucleotide-bd_a/b_plait_sf"/>
</dbReference>
<sequence>DDNQEETFNRLFILGGKGTTEEVWRETFEQYGQVKDIWIVRDRNSSEEKGICYITFSKASEAALAIEEMNGRCLANNPKPLKVLLANNRREGNVRDPKEEEKMLRIFIMVPKHFTDDDVRASFKGYGDIHYVRLLKDPHSSKSKGLAFVKYYRAYHAAKALEECDASFKAVFAKEKPDKRRDNYESYNMNTDYRPAPGMGLDHPRACMRHLRHEEQDPIMNMVSSHRNMTSTCSRSLEVTLTYSLSEHQLNRLFDIAPGFQQFAATQEPSTVLVDFSSAACAAYAKDKLQGFEYPPGFPLSEAYSCDDLNEPYDPNDLVLLQATSIIQQAGLSNLVPNTLSASDGMESVDYCNLRLPQRKPFAMKDSGVEERLFIVSQPDTFPEHILQDTFGRFGNLVDAYFMPGRNFGYVKFACKESAQEAMKTLHGQSICNMRLKVMLADPPK</sequence>
<feature type="domain" description="RRM" evidence="3">
    <location>
        <begin position="9"/>
        <end position="88"/>
    </location>
</feature>
<protein>
    <recommendedName>
        <fullName evidence="3">RRM domain-containing protein</fullName>
    </recommendedName>
</protein>
<reference evidence="4 6" key="2">
    <citation type="journal article" date="2013" name="Nature">
        <title>Insights into bilaterian evolution from three spiralian genomes.</title>
        <authorList>
            <person name="Simakov O."/>
            <person name="Marletaz F."/>
            <person name="Cho S.J."/>
            <person name="Edsinger-Gonzales E."/>
            <person name="Havlak P."/>
            <person name="Hellsten U."/>
            <person name="Kuo D.H."/>
            <person name="Larsson T."/>
            <person name="Lv J."/>
            <person name="Arendt D."/>
            <person name="Savage R."/>
            <person name="Osoegawa K."/>
            <person name="de Jong P."/>
            <person name="Grimwood J."/>
            <person name="Chapman J.A."/>
            <person name="Shapiro H."/>
            <person name="Aerts A."/>
            <person name="Otillar R.P."/>
            <person name="Terry A.Y."/>
            <person name="Boore J.L."/>
            <person name="Grigoriev I.V."/>
            <person name="Lindberg D.R."/>
            <person name="Seaver E.C."/>
            <person name="Weisblat D.A."/>
            <person name="Putnam N.H."/>
            <person name="Rokhsar D.S."/>
        </authorList>
    </citation>
    <scope>NUCLEOTIDE SEQUENCE</scope>
    <source>
        <strain evidence="4 6">I ESC-2004</strain>
    </source>
</reference>
<feature type="non-terminal residue" evidence="4">
    <location>
        <position position="445"/>
    </location>
</feature>
<proteinExistence type="predicted"/>
<dbReference type="Proteomes" id="UP000014760">
    <property type="component" value="Unassembled WGS sequence"/>
</dbReference>
<dbReference type="EnsemblMetazoa" id="CapteT33898">
    <property type="protein sequence ID" value="CapteP33898"/>
    <property type="gene ID" value="CapteG33898"/>
</dbReference>
<evidence type="ECO:0000259" key="3">
    <source>
        <dbReference type="PROSITE" id="PS50102"/>
    </source>
</evidence>
<dbReference type="GO" id="GO:0003723">
    <property type="term" value="F:RNA binding"/>
    <property type="evidence" value="ECO:0007669"/>
    <property type="project" value="UniProtKB-UniRule"/>
</dbReference>
<dbReference type="InterPro" id="IPR035979">
    <property type="entry name" value="RBD_domain_sf"/>
</dbReference>
<dbReference type="FunCoup" id="R7UCE8">
    <property type="interactions" value="1366"/>
</dbReference>